<organism evidence="3">
    <name type="scientific">Hemiselmis andersenii</name>
    <name type="common">Cryptophyte alga</name>
    <dbReference type="NCBI Taxonomy" id="464988"/>
    <lineage>
        <taxon>Eukaryota</taxon>
        <taxon>Cryptophyceae</taxon>
        <taxon>Cryptomonadales</taxon>
        <taxon>Hemiselmidaceae</taxon>
        <taxon>Hemiselmis</taxon>
    </lineage>
</organism>
<evidence type="ECO:0000256" key="2">
    <source>
        <dbReference type="SAM" id="Phobius"/>
    </source>
</evidence>
<keyword evidence="2" id="KW-0472">Membrane</keyword>
<keyword evidence="2" id="KW-0812">Transmembrane</keyword>
<name>A0A6U4U2R7_HEMAN</name>
<feature type="transmembrane region" description="Helical" evidence="2">
    <location>
        <begin position="234"/>
        <end position="254"/>
    </location>
</feature>
<evidence type="ECO:0008006" key="4">
    <source>
        <dbReference type="Google" id="ProtNLM"/>
    </source>
</evidence>
<gene>
    <name evidence="3" type="ORF">HAND00432_LOCUS7943</name>
</gene>
<feature type="region of interest" description="Disordered" evidence="1">
    <location>
        <begin position="295"/>
        <end position="326"/>
    </location>
</feature>
<dbReference type="AlphaFoldDB" id="A0A6U4U2R7"/>
<feature type="transmembrane region" description="Helical" evidence="2">
    <location>
        <begin position="194"/>
        <end position="222"/>
    </location>
</feature>
<feature type="region of interest" description="Disordered" evidence="1">
    <location>
        <begin position="370"/>
        <end position="398"/>
    </location>
</feature>
<sequence>MPCPLIFPSERSSGYAWTLMGILIIPAGIPLLIFMLLRQQGIPHMAGAKLERARLHVMIQTYCEKCSSSSSGSLDQIRLFDGLSGRENAAVLSRAQLEALMSHDWGVQLSHSNNISLQASDRELLEHLRGMAKTLARRGQLPLPLSAVTWGGPECSKEEEQALRSTGLIFRYYKVDLFYFEGVEMARKVFQTGVVAFLFYGWIDQALVAFFVSFAFTVLAMLMCPFVKPHLNYLYIYTFIVLTLVLVVAIVSFVPDGNKRTGSGGASDIMLVAAIGSVAVFPILQLLWHSFVNSSGKPPSRDPEEPPGMPLSLPHPGQLSRRHSGRISFQDSHPIADAAAAGPVPMEADGVGVLCGAVARTADVLGTGHCNRQDSGGGGEDGGDAAPDEPAATDNTEGEAIVQVGDAETASVDGVVMEVQTADV</sequence>
<evidence type="ECO:0000313" key="3">
    <source>
        <dbReference type="EMBL" id="CAD8953406.1"/>
    </source>
</evidence>
<protein>
    <recommendedName>
        <fullName evidence="4">TRP C-terminal domain-containing protein</fullName>
    </recommendedName>
</protein>
<feature type="transmembrane region" description="Helical" evidence="2">
    <location>
        <begin position="15"/>
        <end position="37"/>
    </location>
</feature>
<reference evidence="3" key="1">
    <citation type="submission" date="2021-01" db="EMBL/GenBank/DDBJ databases">
        <authorList>
            <person name="Corre E."/>
            <person name="Pelletier E."/>
            <person name="Niang G."/>
            <person name="Scheremetjew M."/>
            <person name="Finn R."/>
            <person name="Kale V."/>
            <person name="Holt S."/>
            <person name="Cochrane G."/>
            <person name="Meng A."/>
            <person name="Brown T."/>
            <person name="Cohen L."/>
        </authorList>
    </citation>
    <scope>NUCLEOTIDE SEQUENCE</scope>
    <source>
        <strain evidence="3">CCMP644</strain>
    </source>
</reference>
<accession>A0A6U4U2R7</accession>
<keyword evidence="2" id="KW-1133">Transmembrane helix</keyword>
<dbReference type="EMBL" id="HBFX01013291">
    <property type="protein sequence ID" value="CAD8953406.1"/>
    <property type="molecule type" value="Transcribed_RNA"/>
</dbReference>
<feature type="transmembrane region" description="Helical" evidence="2">
    <location>
        <begin position="266"/>
        <end position="288"/>
    </location>
</feature>
<proteinExistence type="predicted"/>
<evidence type="ECO:0000256" key="1">
    <source>
        <dbReference type="SAM" id="MobiDB-lite"/>
    </source>
</evidence>